<evidence type="ECO:0000256" key="13">
    <source>
        <dbReference type="PROSITE-ProRule" id="PRU00706"/>
    </source>
</evidence>
<feature type="binding site" evidence="12 13">
    <location>
        <position position="10"/>
    </location>
    <ligand>
        <name>ATP</name>
        <dbReference type="ChEBI" id="CHEBI:30616"/>
    </ligand>
</feature>
<evidence type="ECO:0000256" key="14">
    <source>
        <dbReference type="RuleBase" id="RU004011"/>
    </source>
</evidence>
<evidence type="ECO:0000313" key="17">
    <source>
        <dbReference type="Proteomes" id="UP000191154"/>
    </source>
</evidence>
<proteinExistence type="inferred from homology"/>
<dbReference type="RefSeq" id="WP_022744422.1">
    <property type="nucleotide sequence ID" value="NZ_CP016086.1"/>
</dbReference>
<keyword evidence="6 12" id="KW-0479">Metal-binding</keyword>
<comment type="catalytic activity">
    <reaction evidence="12">
        <text>a 2'-deoxyribonucleoside 5'-diphosphate + ATP = a 2'-deoxyribonucleoside 5'-triphosphate + ADP</text>
        <dbReference type="Rhea" id="RHEA:44640"/>
        <dbReference type="ChEBI" id="CHEBI:30616"/>
        <dbReference type="ChEBI" id="CHEBI:61560"/>
        <dbReference type="ChEBI" id="CHEBI:73316"/>
        <dbReference type="ChEBI" id="CHEBI:456216"/>
        <dbReference type="EC" id="2.7.4.6"/>
    </reaction>
</comment>
<keyword evidence="12" id="KW-0963">Cytoplasm</keyword>
<feature type="binding site" evidence="12 13">
    <location>
        <position position="58"/>
    </location>
    <ligand>
        <name>ATP</name>
        <dbReference type="ChEBI" id="CHEBI:30616"/>
    </ligand>
</feature>
<keyword evidence="9 12" id="KW-0067">ATP-binding</keyword>
<keyword evidence="8 12" id="KW-0418">Kinase</keyword>
<dbReference type="SUPFAM" id="SSF54919">
    <property type="entry name" value="Nucleoside diphosphate kinase, NDK"/>
    <property type="match status" value="1"/>
</dbReference>
<dbReference type="GeneID" id="55473652"/>
<dbReference type="InterPro" id="IPR034907">
    <property type="entry name" value="NDK-like_dom"/>
</dbReference>
<reference evidence="16 17" key="1">
    <citation type="submission" date="2016-05" db="EMBL/GenBank/DDBJ databases">
        <title>Microbial solvent formation.</title>
        <authorList>
            <person name="Poehlein A."/>
            <person name="Montoya Solano J.D."/>
            <person name="Flitsch S."/>
            <person name="Krabben P."/>
            <person name="Duerre P."/>
            <person name="Daniel R."/>
        </authorList>
    </citation>
    <scope>NUCLEOTIDE SEQUENCE [LARGE SCALE GENOMIC DNA]</scope>
    <source>
        <strain evidence="16 17">L1-8</strain>
    </source>
</reference>
<dbReference type="GO" id="GO:0006241">
    <property type="term" value="P:CTP biosynthetic process"/>
    <property type="evidence" value="ECO:0007669"/>
    <property type="project" value="UniProtKB-UniRule"/>
</dbReference>
<evidence type="ECO:0000256" key="11">
    <source>
        <dbReference type="ARBA" id="ARBA00023080"/>
    </source>
</evidence>
<name>A0A1S8MRC6_CLOSA</name>
<evidence type="ECO:0000256" key="7">
    <source>
        <dbReference type="ARBA" id="ARBA00022741"/>
    </source>
</evidence>
<dbReference type="SMART" id="SM00562">
    <property type="entry name" value="NDK"/>
    <property type="match status" value="1"/>
</dbReference>
<dbReference type="EC" id="2.7.4.6" evidence="3 12"/>
<feature type="binding site" evidence="12 13">
    <location>
        <position position="103"/>
    </location>
    <ligand>
        <name>ATP</name>
        <dbReference type="ChEBI" id="CHEBI:30616"/>
    </ligand>
</feature>
<dbReference type="InterPro" id="IPR001564">
    <property type="entry name" value="Nucleoside_diP_kinase"/>
</dbReference>
<evidence type="ECO:0000256" key="4">
    <source>
        <dbReference type="ARBA" id="ARBA00017632"/>
    </source>
</evidence>
<dbReference type="CDD" id="cd04413">
    <property type="entry name" value="NDPk_I"/>
    <property type="match status" value="1"/>
</dbReference>
<feature type="binding site" evidence="12 13">
    <location>
        <position position="113"/>
    </location>
    <ligand>
        <name>ATP</name>
        <dbReference type="ChEBI" id="CHEBI:30616"/>
    </ligand>
</feature>
<keyword evidence="7 12" id="KW-0547">Nucleotide-binding</keyword>
<dbReference type="STRING" id="169679.CSACC_11290"/>
<evidence type="ECO:0000256" key="3">
    <source>
        <dbReference type="ARBA" id="ARBA00012966"/>
    </source>
</evidence>
<feature type="domain" description="Nucleoside diphosphate kinase-like" evidence="15">
    <location>
        <begin position="2"/>
        <end position="139"/>
    </location>
</feature>
<dbReference type="EMBL" id="LZYZ01000009">
    <property type="protein sequence ID" value="OOM06731.1"/>
    <property type="molecule type" value="Genomic_DNA"/>
</dbReference>
<comment type="catalytic activity">
    <reaction evidence="12">
        <text>a ribonucleoside 5'-diphosphate + ATP = a ribonucleoside 5'-triphosphate + ADP</text>
        <dbReference type="Rhea" id="RHEA:18113"/>
        <dbReference type="ChEBI" id="CHEBI:30616"/>
        <dbReference type="ChEBI" id="CHEBI:57930"/>
        <dbReference type="ChEBI" id="CHEBI:61557"/>
        <dbReference type="ChEBI" id="CHEBI:456216"/>
        <dbReference type="EC" id="2.7.4.6"/>
    </reaction>
</comment>
<evidence type="ECO:0000256" key="5">
    <source>
        <dbReference type="ARBA" id="ARBA00022679"/>
    </source>
</evidence>
<feature type="binding site" evidence="12 13">
    <location>
        <position position="86"/>
    </location>
    <ligand>
        <name>ATP</name>
        <dbReference type="ChEBI" id="CHEBI:30616"/>
    </ligand>
</feature>
<comment type="subunit">
    <text evidence="12">Homotetramer.</text>
</comment>
<keyword evidence="5 12" id="KW-0808">Transferase</keyword>
<organism evidence="16 17">
    <name type="scientific">Clostridium saccharobutylicum</name>
    <dbReference type="NCBI Taxonomy" id="169679"/>
    <lineage>
        <taxon>Bacteria</taxon>
        <taxon>Bacillati</taxon>
        <taxon>Bacillota</taxon>
        <taxon>Clostridia</taxon>
        <taxon>Eubacteriales</taxon>
        <taxon>Clostridiaceae</taxon>
        <taxon>Clostridium</taxon>
    </lineage>
</organism>
<comment type="function">
    <text evidence="12">Major role in the synthesis of nucleoside triphosphates other than ATP. The ATP gamma phosphate is transferred to the NDP beta phosphate via a ping-pong mechanism, using a phosphorylated active-site intermediate.</text>
</comment>
<keyword evidence="12" id="KW-0597">Phosphoprotein</keyword>
<dbReference type="InterPro" id="IPR036850">
    <property type="entry name" value="NDK-like_dom_sf"/>
</dbReference>
<dbReference type="GO" id="GO:0005524">
    <property type="term" value="F:ATP binding"/>
    <property type="evidence" value="ECO:0007669"/>
    <property type="project" value="UniProtKB-UniRule"/>
</dbReference>
<dbReference type="GO" id="GO:0006228">
    <property type="term" value="P:UTP biosynthetic process"/>
    <property type="evidence" value="ECO:0007669"/>
    <property type="project" value="UniProtKB-UniRule"/>
</dbReference>
<evidence type="ECO:0000256" key="8">
    <source>
        <dbReference type="ARBA" id="ARBA00022777"/>
    </source>
</evidence>
<dbReference type="FunFam" id="3.30.70.141:FF:000003">
    <property type="entry name" value="Nucleoside diphosphate kinase"/>
    <property type="match status" value="1"/>
</dbReference>
<protein>
    <recommendedName>
        <fullName evidence="4 12">Nucleoside diphosphate kinase</fullName>
        <shortName evidence="12">NDK</shortName>
        <shortName evidence="12">NDP kinase</shortName>
        <ecNumber evidence="3 12">2.7.4.6</ecNumber>
    </recommendedName>
    <alternativeName>
        <fullName evidence="12">Nucleoside-2-P kinase</fullName>
    </alternativeName>
</protein>
<evidence type="ECO:0000256" key="9">
    <source>
        <dbReference type="ARBA" id="ARBA00022840"/>
    </source>
</evidence>
<evidence type="ECO:0000256" key="1">
    <source>
        <dbReference type="ARBA" id="ARBA00001946"/>
    </source>
</evidence>
<gene>
    <name evidence="12 16" type="primary">ndk</name>
    <name evidence="16" type="ORF">CLOSAC_41590</name>
</gene>
<evidence type="ECO:0000256" key="10">
    <source>
        <dbReference type="ARBA" id="ARBA00022842"/>
    </source>
</evidence>
<accession>A0A1S8MRC6</accession>
<dbReference type="HAMAP" id="MF_00451">
    <property type="entry name" value="NDP_kinase"/>
    <property type="match status" value="1"/>
</dbReference>
<dbReference type="GO" id="GO:0006183">
    <property type="term" value="P:GTP biosynthetic process"/>
    <property type="evidence" value="ECO:0007669"/>
    <property type="project" value="UniProtKB-UniRule"/>
</dbReference>
<evidence type="ECO:0000256" key="2">
    <source>
        <dbReference type="ARBA" id="ARBA00008142"/>
    </source>
</evidence>
<keyword evidence="11 12" id="KW-0546">Nucleotide metabolism</keyword>
<evidence type="ECO:0000256" key="6">
    <source>
        <dbReference type="ARBA" id="ARBA00022723"/>
    </source>
</evidence>
<evidence type="ECO:0000313" key="16">
    <source>
        <dbReference type="EMBL" id="OOM06731.1"/>
    </source>
</evidence>
<dbReference type="PROSITE" id="PS51374">
    <property type="entry name" value="NDPK_LIKE"/>
    <property type="match status" value="1"/>
</dbReference>
<comment type="similarity">
    <text evidence="2 12 13 14">Belongs to the NDK family.</text>
</comment>
<dbReference type="AlphaFoldDB" id="A0A1S8MRC6"/>
<dbReference type="Pfam" id="PF00334">
    <property type="entry name" value="NDK"/>
    <property type="match status" value="1"/>
</dbReference>
<dbReference type="Proteomes" id="UP000191154">
    <property type="component" value="Unassembled WGS sequence"/>
</dbReference>
<feature type="active site" description="Pros-phosphohistidine intermediate" evidence="12 13">
    <location>
        <position position="116"/>
    </location>
</feature>
<dbReference type="GO" id="GO:0005737">
    <property type="term" value="C:cytoplasm"/>
    <property type="evidence" value="ECO:0007669"/>
    <property type="project" value="UniProtKB-SubCell"/>
</dbReference>
<dbReference type="GO" id="GO:0046872">
    <property type="term" value="F:metal ion binding"/>
    <property type="evidence" value="ECO:0007669"/>
    <property type="project" value="UniProtKB-KW"/>
</dbReference>
<comment type="caution">
    <text evidence="16">The sequence shown here is derived from an EMBL/GenBank/DDBJ whole genome shotgun (WGS) entry which is preliminary data.</text>
</comment>
<dbReference type="NCBIfam" id="NF001908">
    <property type="entry name" value="PRK00668.1"/>
    <property type="match status" value="1"/>
</dbReference>
<comment type="subcellular location">
    <subcellularLocation>
        <location evidence="12">Cytoplasm</location>
    </subcellularLocation>
</comment>
<dbReference type="Gene3D" id="3.30.70.141">
    <property type="entry name" value="Nucleoside diphosphate kinase-like domain"/>
    <property type="match status" value="1"/>
</dbReference>
<evidence type="ECO:0000256" key="12">
    <source>
        <dbReference type="HAMAP-Rule" id="MF_00451"/>
    </source>
</evidence>
<dbReference type="PANTHER" id="PTHR11349">
    <property type="entry name" value="NUCLEOSIDE DIPHOSPHATE KINASE"/>
    <property type="match status" value="1"/>
</dbReference>
<sequence length="144" mass="16442">MMQRSVVLIKPDGVERNLIGNIISCYEDNGLKVIHLKLMQATREIAEKHYSQHKGKDFYEELITFITRSPLCAIILQGEDVIARVRKINGATSPTDAEEGTIRHRYARSKTENCVHASDTLESANDEIKLWFSELKNIDELLNK</sequence>
<dbReference type="GO" id="GO:0004550">
    <property type="term" value="F:nucleoside diphosphate kinase activity"/>
    <property type="evidence" value="ECO:0007669"/>
    <property type="project" value="UniProtKB-UniRule"/>
</dbReference>
<feature type="binding site" evidence="12 13">
    <location>
        <position position="92"/>
    </location>
    <ligand>
        <name>ATP</name>
        <dbReference type="ChEBI" id="CHEBI:30616"/>
    </ligand>
</feature>
<comment type="cofactor">
    <cofactor evidence="1 12">
        <name>Mg(2+)</name>
        <dbReference type="ChEBI" id="CHEBI:18420"/>
    </cofactor>
</comment>
<dbReference type="PRINTS" id="PR01243">
    <property type="entry name" value="NUCDPKINASE"/>
</dbReference>
<keyword evidence="10 12" id="KW-0460">Magnesium</keyword>
<evidence type="ECO:0000259" key="15">
    <source>
        <dbReference type="SMART" id="SM00562"/>
    </source>
</evidence>